<name>A0A0E9QRI0_ANGAN</name>
<protein>
    <submittedName>
        <fullName evidence="1">Uncharacterized protein</fullName>
    </submittedName>
</protein>
<evidence type="ECO:0000313" key="1">
    <source>
        <dbReference type="EMBL" id="JAH19434.1"/>
    </source>
</evidence>
<reference evidence="1" key="1">
    <citation type="submission" date="2014-11" db="EMBL/GenBank/DDBJ databases">
        <authorList>
            <person name="Amaro Gonzalez C."/>
        </authorList>
    </citation>
    <scope>NUCLEOTIDE SEQUENCE</scope>
</reference>
<reference evidence="1" key="2">
    <citation type="journal article" date="2015" name="Fish Shellfish Immunol.">
        <title>Early steps in the European eel (Anguilla anguilla)-Vibrio vulnificus interaction in the gills: Role of the RtxA13 toxin.</title>
        <authorList>
            <person name="Callol A."/>
            <person name="Pajuelo D."/>
            <person name="Ebbesson L."/>
            <person name="Teles M."/>
            <person name="MacKenzie S."/>
            <person name="Amaro C."/>
        </authorList>
    </citation>
    <scope>NUCLEOTIDE SEQUENCE</scope>
</reference>
<proteinExistence type="predicted"/>
<organism evidence="1">
    <name type="scientific">Anguilla anguilla</name>
    <name type="common">European freshwater eel</name>
    <name type="synonym">Muraena anguilla</name>
    <dbReference type="NCBI Taxonomy" id="7936"/>
    <lineage>
        <taxon>Eukaryota</taxon>
        <taxon>Metazoa</taxon>
        <taxon>Chordata</taxon>
        <taxon>Craniata</taxon>
        <taxon>Vertebrata</taxon>
        <taxon>Euteleostomi</taxon>
        <taxon>Actinopterygii</taxon>
        <taxon>Neopterygii</taxon>
        <taxon>Teleostei</taxon>
        <taxon>Anguilliformes</taxon>
        <taxon>Anguillidae</taxon>
        <taxon>Anguilla</taxon>
    </lineage>
</organism>
<sequence>MRNKQKDFGFCDFKRHLG</sequence>
<accession>A0A0E9QRI0</accession>
<dbReference type="AlphaFoldDB" id="A0A0E9QRI0"/>
<dbReference type="EMBL" id="GBXM01089143">
    <property type="protein sequence ID" value="JAH19434.1"/>
    <property type="molecule type" value="Transcribed_RNA"/>
</dbReference>